<evidence type="ECO:0000256" key="1">
    <source>
        <dbReference type="ARBA" id="ARBA00004123"/>
    </source>
</evidence>
<keyword evidence="6" id="KW-1185">Reference proteome</keyword>
<sequence length="214" mass="23616">MDHPMGEPSQAPQEVLPLMRVKKLMKEEADVKAVAGDASYAAARATEFLIEELARRAFDITAKSNRDIISYNDIATAVSEWPAAIFLQDIVPKRMPLSELIKRLRDTEQRQNSDAQKPAAALANGNTATPAQQQQPQATPMQQDTEQPMAPVQASLPQKSAMQPHVQQHYAPLQQQPTPLPQGPIMQQLQQQQQSFSHAPGLPVQQMGAPAYRP</sequence>
<protein>
    <submittedName>
        <fullName evidence="5">G6431 protein</fullName>
    </submittedName>
</protein>
<dbReference type="PANTHER" id="PTHR10252:SF54">
    <property type="entry name" value="CHROMATIN ACCESSIBILITY COMPLEX PROTEIN 1"/>
    <property type="match status" value="1"/>
</dbReference>
<feature type="region of interest" description="Disordered" evidence="3">
    <location>
        <begin position="106"/>
        <end position="214"/>
    </location>
</feature>
<evidence type="ECO:0000313" key="5">
    <source>
        <dbReference type="EMBL" id="CAL5223848.1"/>
    </source>
</evidence>
<evidence type="ECO:0000259" key="4">
    <source>
        <dbReference type="Pfam" id="PF00808"/>
    </source>
</evidence>
<reference evidence="5 6" key="1">
    <citation type="submission" date="2024-06" db="EMBL/GenBank/DDBJ databases">
        <authorList>
            <person name="Kraege A."/>
            <person name="Thomma B."/>
        </authorList>
    </citation>
    <scope>NUCLEOTIDE SEQUENCE [LARGE SCALE GENOMIC DNA]</scope>
</reference>
<dbReference type="EMBL" id="CAXHTA020000009">
    <property type="protein sequence ID" value="CAL5223848.1"/>
    <property type="molecule type" value="Genomic_DNA"/>
</dbReference>
<gene>
    <name evidence="5" type="primary">g6431</name>
    <name evidence="5" type="ORF">VP750_LOCUS5507</name>
</gene>
<dbReference type="InterPro" id="IPR003958">
    <property type="entry name" value="CBFA_NFYB_domain"/>
</dbReference>
<dbReference type="Pfam" id="PF00808">
    <property type="entry name" value="CBFD_NFYB_HMF"/>
    <property type="match status" value="1"/>
</dbReference>
<feature type="domain" description="Transcription factor CBF/NF-Y/archaeal histone" evidence="4">
    <location>
        <begin position="16"/>
        <end position="78"/>
    </location>
</feature>
<dbReference type="PANTHER" id="PTHR10252">
    <property type="entry name" value="HISTONE-LIKE TRANSCRIPTION FACTOR CCAAT-RELATED"/>
    <property type="match status" value="1"/>
</dbReference>
<evidence type="ECO:0000313" key="6">
    <source>
        <dbReference type="Proteomes" id="UP001497392"/>
    </source>
</evidence>
<dbReference type="Gene3D" id="1.10.20.10">
    <property type="entry name" value="Histone, subunit A"/>
    <property type="match status" value="1"/>
</dbReference>
<evidence type="ECO:0000256" key="2">
    <source>
        <dbReference type="ARBA" id="ARBA00023242"/>
    </source>
</evidence>
<keyword evidence="2" id="KW-0539">Nucleus</keyword>
<accession>A0ABP1FVD4</accession>
<dbReference type="InterPro" id="IPR009072">
    <property type="entry name" value="Histone-fold"/>
</dbReference>
<organism evidence="5 6">
    <name type="scientific">Coccomyxa viridis</name>
    <dbReference type="NCBI Taxonomy" id="1274662"/>
    <lineage>
        <taxon>Eukaryota</taxon>
        <taxon>Viridiplantae</taxon>
        <taxon>Chlorophyta</taxon>
        <taxon>core chlorophytes</taxon>
        <taxon>Trebouxiophyceae</taxon>
        <taxon>Trebouxiophyceae incertae sedis</taxon>
        <taxon>Coccomyxaceae</taxon>
        <taxon>Coccomyxa</taxon>
    </lineage>
</organism>
<comment type="subcellular location">
    <subcellularLocation>
        <location evidence="1">Nucleus</location>
    </subcellularLocation>
</comment>
<evidence type="ECO:0000256" key="3">
    <source>
        <dbReference type="SAM" id="MobiDB-lite"/>
    </source>
</evidence>
<name>A0ABP1FVD4_9CHLO</name>
<comment type="caution">
    <text evidence="5">The sequence shown here is derived from an EMBL/GenBank/DDBJ whole genome shotgun (WGS) entry which is preliminary data.</text>
</comment>
<dbReference type="SUPFAM" id="SSF47113">
    <property type="entry name" value="Histone-fold"/>
    <property type="match status" value="1"/>
</dbReference>
<proteinExistence type="predicted"/>
<feature type="compositionally biased region" description="Low complexity" evidence="3">
    <location>
        <begin position="127"/>
        <end position="143"/>
    </location>
</feature>
<dbReference type="InterPro" id="IPR050568">
    <property type="entry name" value="Transcr_DNA_Rep_Reg"/>
</dbReference>
<dbReference type="Proteomes" id="UP001497392">
    <property type="component" value="Unassembled WGS sequence"/>
</dbReference>